<name>A0A841R7N1_9SPIO</name>
<dbReference type="AlphaFoldDB" id="A0A841R7N1"/>
<evidence type="ECO:0000313" key="1">
    <source>
        <dbReference type="EMBL" id="MBB6478979.1"/>
    </source>
</evidence>
<comment type="caution">
    <text evidence="1">The sequence shown here is derived from an EMBL/GenBank/DDBJ whole genome shotgun (WGS) entry which is preliminary data.</text>
</comment>
<proteinExistence type="predicted"/>
<sequence>MKAMFDEIDDYLEDRYGNLYPLHPNRMPRGETSNKESDGLFNVGAAFSAGYGSELGRGYVIEVHMSTLSHVPDEIKTIIEKETAEMVREKLKVFFPDRDLEVEKDGHIYKIHGDLSLGSL</sequence>
<organism evidence="1 2">
    <name type="scientific">Spirochaeta isovalerica</name>
    <dbReference type="NCBI Taxonomy" id="150"/>
    <lineage>
        <taxon>Bacteria</taxon>
        <taxon>Pseudomonadati</taxon>
        <taxon>Spirochaetota</taxon>
        <taxon>Spirochaetia</taxon>
        <taxon>Spirochaetales</taxon>
        <taxon>Spirochaetaceae</taxon>
        <taxon>Spirochaeta</taxon>
    </lineage>
</organism>
<dbReference type="RefSeq" id="WP_246433751.1">
    <property type="nucleotide sequence ID" value="NZ_JACHGJ010000001.1"/>
</dbReference>
<evidence type="ECO:0000313" key="2">
    <source>
        <dbReference type="Proteomes" id="UP000587760"/>
    </source>
</evidence>
<dbReference type="EMBL" id="JACHGJ010000001">
    <property type="protein sequence ID" value="MBB6478979.1"/>
    <property type="molecule type" value="Genomic_DNA"/>
</dbReference>
<gene>
    <name evidence="1" type="ORF">HNR50_000612</name>
</gene>
<reference evidence="1 2" key="1">
    <citation type="submission" date="2020-08" db="EMBL/GenBank/DDBJ databases">
        <title>Genomic Encyclopedia of Type Strains, Phase IV (KMG-IV): sequencing the most valuable type-strain genomes for metagenomic binning, comparative biology and taxonomic classification.</title>
        <authorList>
            <person name="Goeker M."/>
        </authorList>
    </citation>
    <scope>NUCLEOTIDE SEQUENCE [LARGE SCALE GENOMIC DNA]</scope>
    <source>
        <strain evidence="1 2">DSM 2461</strain>
    </source>
</reference>
<keyword evidence="2" id="KW-1185">Reference proteome</keyword>
<accession>A0A841R7N1</accession>
<dbReference type="Proteomes" id="UP000587760">
    <property type="component" value="Unassembled WGS sequence"/>
</dbReference>
<protein>
    <submittedName>
        <fullName evidence="1">Uncharacterized protein</fullName>
    </submittedName>
</protein>